<reference evidence="1" key="1">
    <citation type="journal article" date="2021" name="PeerJ">
        <title>Extensive microbial diversity within the chicken gut microbiome revealed by metagenomics and culture.</title>
        <authorList>
            <person name="Gilroy R."/>
            <person name="Ravi A."/>
            <person name="Getino M."/>
            <person name="Pursley I."/>
            <person name="Horton D.L."/>
            <person name="Alikhan N.F."/>
            <person name="Baker D."/>
            <person name="Gharbi K."/>
            <person name="Hall N."/>
            <person name="Watson M."/>
            <person name="Adriaenssens E.M."/>
            <person name="Foster-Nyarko E."/>
            <person name="Jarju S."/>
            <person name="Secka A."/>
            <person name="Antonio M."/>
            <person name="Oren A."/>
            <person name="Chaudhuri R.R."/>
            <person name="La Ragione R."/>
            <person name="Hildebrand F."/>
            <person name="Pallen M.J."/>
        </authorList>
    </citation>
    <scope>NUCLEOTIDE SEQUENCE</scope>
    <source>
        <strain evidence="1">ChiBcec21-2208</strain>
    </source>
</reference>
<evidence type="ECO:0000313" key="2">
    <source>
        <dbReference type="Proteomes" id="UP000782880"/>
    </source>
</evidence>
<dbReference type="AlphaFoldDB" id="A0A921IK80"/>
<accession>A0A921IK80</accession>
<protein>
    <submittedName>
        <fullName evidence="1">DUF4976 domain-containing protein</fullName>
    </submittedName>
</protein>
<feature type="non-terminal residue" evidence="1">
    <location>
        <position position="1"/>
    </location>
</feature>
<dbReference type="Proteomes" id="UP000782880">
    <property type="component" value="Unassembled WGS sequence"/>
</dbReference>
<gene>
    <name evidence="1" type="ORF">K8V20_06575</name>
</gene>
<dbReference type="Gene3D" id="3.40.720.10">
    <property type="entry name" value="Alkaline Phosphatase, subunit A"/>
    <property type="match status" value="1"/>
</dbReference>
<dbReference type="SUPFAM" id="SSF53649">
    <property type="entry name" value="Alkaline phosphatase-like"/>
    <property type="match status" value="1"/>
</dbReference>
<sequence length="56" mass="6773">ADETFGELYDRDRDPQEFTNLWDDPDYADVKEQLLRRLLDRIIETEDTLPLRIGKY</sequence>
<proteinExistence type="predicted"/>
<name>A0A921IK80_9FIRM</name>
<evidence type="ECO:0000313" key="1">
    <source>
        <dbReference type="EMBL" id="HJG28294.1"/>
    </source>
</evidence>
<comment type="caution">
    <text evidence="1">The sequence shown here is derived from an EMBL/GenBank/DDBJ whole genome shotgun (WGS) entry which is preliminary data.</text>
</comment>
<dbReference type="InterPro" id="IPR017850">
    <property type="entry name" value="Alkaline_phosphatase_core_sf"/>
</dbReference>
<reference evidence="1" key="2">
    <citation type="submission" date="2021-09" db="EMBL/GenBank/DDBJ databases">
        <authorList>
            <person name="Gilroy R."/>
        </authorList>
    </citation>
    <scope>NUCLEOTIDE SEQUENCE</scope>
    <source>
        <strain evidence="1">ChiBcec21-2208</strain>
    </source>
</reference>
<organism evidence="1 2">
    <name type="scientific">Subdoligranulum variabile</name>
    <dbReference type="NCBI Taxonomy" id="214851"/>
    <lineage>
        <taxon>Bacteria</taxon>
        <taxon>Bacillati</taxon>
        <taxon>Bacillota</taxon>
        <taxon>Clostridia</taxon>
        <taxon>Eubacteriales</taxon>
        <taxon>Oscillospiraceae</taxon>
        <taxon>Subdoligranulum</taxon>
    </lineage>
</organism>
<dbReference type="EMBL" id="DYVE01000169">
    <property type="protein sequence ID" value="HJG28294.1"/>
    <property type="molecule type" value="Genomic_DNA"/>
</dbReference>